<evidence type="ECO:0000256" key="5">
    <source>
        <dbReference type="ARBA" id="ARBA00023242"/>
    </source>
</evidence>
<dbReference type="PANTHER" id="PTHR14003:SF23">
    <property type="entry name" value="ZINC FINGER PROTEIN 143"/>
    <property type="match status" value="1"/>
</dbReference>
<evidence type="ECO:0000256" key="2">
    <source>
        <dbReference type="ARBA" id="ARBA00022737"/>
    </source>
</evidence>
<dbReference type="Pfam" id="PF00096">
    <property type="entry name" value="zf-C2H2"/>
    <property type="match status" value="1"/>
</dbReference>
<dbReference type="FunFam" id="3.30.160.60:FF:000176">
    <property type="entry name" value="zinc finger protein 70"/>
    <property type="match status" value="1"/>
</dbReference>
<protein>
    <recommendedName>
        <fullName evidence="8">C2H2-type domain-containing protein</fullName>
    </recommendedName>
</protein>
<dbReference type="EMBL" id="HBGH01013261">
    <property type="protein sequence ID" value="CAD9235350.1"/>
    <property type="molecule type" value="Transcribed_RNA"/>
</dbReference>
<organism evidence="9">
    <name type="scientific">Compsopogon caeruleus</name>
    <dbReference type="NCBI Taxonomy" id="31354"/>
    <lineage>
        <taxon>Eukaryota</taxon>
        <taxon>Rhodophyta</taxon>
        <taxon>Compsopogonophyceae</taxon>
        <taxon>Compsopogonales</taxon>
        <taxon>Compsopogonaceae</taxon>
        <taxon>Compsopogon</taxon>
    </lineage>
</organism>
<dbReference type="AlphaFoldDB" id="A0A7S1TI41"/>
<dbReference type="InterPro" id="IPR013087">
    <property type="entry name" value="Znf_C2H2_type"/>
</dbReference>
<evidence type="ECO:0000259" key="8">
    <source>
        <dbReference type="PROSITE" id="PS50157"/>
    </source>
</evidence>
<dbReference type="SMART" id="SM00355">
    <property type="entry name" value="ZnF_C2H2"/>
    <property type="match status" value="2"/>
</dbReference>
<evidence type="ECO:0000256" key="4">
    <source>
        <dbReference type="ARBA" id="ARBA00022833"/>
    </source>
</evidence>
<evidence type="ECO:0000313" key="9">
    <source>
        <dbReference type="EMBL" id="CAD9235350.1"/>
    </source>
</evidence>
<keyword evidence="3 6" id="KW-0863">Zinc-finger</keyword>
<feature type="compositionally biased region" description="Polar residues" evidence="7">
    <location>
        <begin position="178"/>
        <end position="190"/>
    </location>
</feature>
<dbReference type="SUPFAM" id="SSF57667">
    <property type="entry name" value="beta-beta-alpha zinc fingers"/>
    <property type="match status" value="1"/>
</dbReference>
<dbReference type="GO" id="GO:0000981">
    <property type="term" value="F:DNA-binding transcription factor activity, RNA polymerase II-specific"/>
    <property type="evidence" value="ECO:0007669"/>
    <property type="project" value="TreeGrafter"/>
</dbReference>
<dbReference type="GO" id="GO:0005667">
    <property type="term" value="C:transcription regulator complex"/>
    <property type="evidence" value="ECO:0007669"/>
    <property type="project" value="TreeGrafter"/>
</dbReference>
<evidence type="ECO:0000256" key="1">
    <source>
        <dbReference type="ARBA" id="ARBA00022723"/>
    </source>
</evidence>
<keyword evidence="4" id="KW-0862">Zinc</keyword>
<accession>A0A7S1TI41</accession>
<dbReference type="GO" id="GO:0000978">
    <property type="term" value="F:RNA polymerase II cis-regulatory region sequence-specific DNA binding"/>
    <property type="evidence" value="ECO:0007669"/>
    <property type="project" value="TreeGrafter"/>
</dbReference>
<name>A0A7S1TI41_9RHOD</name>
<evidence type="ECO:0000256" key="6">
    <source>
        <dbReference type="PROSITE-ProRule" id="PRU00042"/>
    </source>
</evidence>
<feature type="domain" description="C2H2-type" evidence="8">
    <location>
        <begin position="92"/>
        <end position="121"/>
    </location>
</feature>
<dbReference type="PROSITE" id="PS50157">
    <property type="entry name" value="ZINC_FINGER_C2H2_2"/>
    <property type="match status" value="2"/>
</dbReference>
<dbReference type="PANTHER" id="PTHR14003">
    <property type="entry name" value="TRANSCRIPTIONAL REPRESSOR PROTEIN YY"/>
    <property type="match status" value="1"/>
</dbReference>
<feature type="region of interest" description="Disordered" evidence="7">
    <location>
        <begin position="169"/>
        <end position="190"/>
    </location>
</feature>
<reference evidence="9" key="1">
    <citation type="submission" date="2021-01" db="EMBL/GenBank/DDBJ databases">
        <authorList>
            <person name="Corre E."/>
            <person name="Pelletier E."/>
            <person name="Niang G."/>
            <person name="Scheremetjew M."/>
            <person name="Finn R."/>
            <person name="Kale V."/>
            <person name="Holt S."/>
            <person name="Cochrane G."/>
            <person name="Meng A."/>
            <person name="Brown T."/>
            <person name="Cohen L."/>
        </authorList>
    </citation>
    <scope>NUCLEOTIDE SEQUENCE</scope>
    <source>
        <strain evidence="9">SAG 36.94</strain>
    </source>
</reference>
<dbReference type="GO" id="GO:0008270">
    <property type="term" value="F:zinc ion binding"/>
    <property type="evidence" value="ECO:0007669"/>
    <property type="project" value="UniProtKB-KW"/>
</dbReference>
<sequence>MNGVVQVESSYGDGTGRVAGLVGAGVLESGGAGSVSSPSSSGSSSADTVAVRMVGLGKTKVLRCSDAACGKLFTKVSNLKAHERLHTGEMPYKCDRGACGKRFKWKSSLTSHLRSHAKLNDEMRVDEALETRPNQESPSLAKKISKVNRKETPTMKADSQMLAAATGLQFLRNGRPRSPTQLRHATSQRQ</sequence>
<keyword evidence="5" id="KW-0539">Nucleus</keyword>
<dbReference type="Gene3D" id="3.30.160.60">
    <property type="entry name" value="Classic Zinc Finger"/>
    <property type="match status" value="2"/>
</dbReference>
<feature type="domain" description="C2H2-type" evidence="8">
    <location>
        <begin position="62"/>
        <end position="91"/>
    </location>
</feature>
<proteinExistence type="predicted"/>
<keyword evidence="2" id="KW-0677">Repeat</keyword>
<evidence type="ECO:0000256" key="7">
    <source>
        <dbReference type="SAM" id="MobiDB-lite"/>
    </source>
</evidence>
<dbReference type="PROSITE" id="PS00028">
    <property type="entry name" value="ZINC_FINGER_C2H2_1"/>
    <property type="match status" value="2"/>
</dbReference>
<dbReference type="InterPro" id="IPR036236">
    <property type="entry name" value="Znf_C2H2_sf"/>
</dbReference>
<keyword evidence="1" id="KW-0479">Metal-binding</keyword>
<dbReference type="GO" id="GO:0031519">
    <property type="term" value="C:PcG protein complex"/>
    <property type="evidence" value="ECO:0007669"/>
    <property type="project" value="TreeGrafter"/>
</dbReference>
<dbReference type="GO" id="GO:0000785">
    <property type="term" value="C:chromatin"/>
    <property type="evidence" value="ECO:0007669"/>
    <property type="project" value="TreeGrafter"/>
</dbReference>
<gene>
    <name evidence="9" type="ORF">CCAE0312_LOCUS7441</name>
</gene>
<evidence type="ECO:0000256" key="3">
    <source>
        <dbReference type="ARBA" id="ARBA00022771"/>
    </source>
</evidence>